<name>A0ABT1BYT4_9BACT</name>
<proteinExistence type="predicted"/>
<keyword evidence="3" id="KW-1185">Reference proteome</keyword>
<feature type="chain" id="PRO_5045208414" description="DUF4468 domain-containing protein" evidence="1">
    <location>
        <begin position="20"/>
        <end position="140"/>
    </location>
</feature>
<evidence type="ECO:0000313" key="3">
    <source>
        <dbReference type="Proteomes" id="UP001204015"/>
    </source>
</evidence>
<reference evidence="2 3" key="1">
    <citation type="submission" date="2022-06" db="EMBL/GenBank/DDBJ databases">
        <title>A taxonomic note on the genus Prevotella: Description of four novel genera and emended description of the genera Hallella and Xylanibacter.</title>
        <authorList>
            <person name="Hitch T.C.A."/>
        </authorList>
    </citation>
    <scope>NUCLEOTIDE SEQUENCE [LARGE SCALE GENOMIC DNA]</scope>
    <source>
        <strain evidence="2 3">DSM 100619</strain>
    </source>
</reference>
<evidence type="ECO:0000313" key="2">
    <source>
        <dbReference type="EMBL" id="MCO6026249.1"/>
    </source>
</evidence>
<gene>
    <name evidence="2" type="ORF">NG821_10425</name>
</gene>
<dbReference type="RefSeq" id="WP_252761604.1">
    <property type="nucleotide sequence ID" value="NZ_JAMXLY010000045.1"/>
</dbReference>
<dbReference type="EMBL" id="JAMXLY010000045">
    <property type="protein sequence ID" value="MCO6026249.1"/>
    <property type="molecule type" value="Genomic_DNA"/>
</dbReference>
<protein>
    <recommendedName>
        <fullName evidence="4">DUF4468 domain-containing protein</fullName>
    </recommendedName>
</protein>
<keyword evidence="1" id="KW-0732">Signal</keyword>
<evidence type="ECO:0008006" key="4">
    <source>
        <dbReference type="Google" id="ProtNLM"/>
    </source>
</evidence>
<sequence length="140" mass="16137">MKKIILVAFAVIFTMSVFAQRTSYDVIAKVPFDARKMQYGKIDPVNMKIVRVGNEAVYIGPDKYTVKSVERDYKDSVMEYKEYDAVNEKGQEYTIKVAYDGTATPEVMRHFVLIFNDNDIYNWTYYYTSAGKESSEGVSK</sequence>
<accession>A0ABT1BYT4</accession>
<comment type="caution">
    <text evidence="2">The sequence shown here is derived from an EMBL/GenBank/DDBJ whole genome shotgun (WGS) entry which is preliminary data.</text>
</comment>
<dbReference type="Proteomes" id="UP001204015">
    <property type="component" value="Unassembled WGS sequence"/>
</dbReference>
<evidence type="ECO:0000256" key="1">
    <source>
        <dbReference type="SAM" id="SignalP"/>
    </source>
</evidence>
<organism evidence="2 3">
    <name type="scientific">Segatella cerevisiae</name>
    <dbReference type="NCBI Taxonomy" id="2053716"/>
    <lineage>
        <taxon>Bacteria</taxon>
        <taxon>Pseudomonadati</taxon>
        <taxon>Bacteroidota</taxon>
        <taxon>Bacteroidia</taxon>
        <taxon>Bacteroidales</taxon>
        <taxon>Prevotellaceae</taxon>
        <taxon>Segatella</taxon>
    </lineage>
</organism>
<feature type="signal peptide" evidence="1">
    <location>
        <begin position="1"/>
        <end position="19"/>
    </location>
</feature>